<gene>
    <name evidence="1" type="ORF">M9H77_29497</name>
</gene>
<evidence type="ECO:0000313" key="1">
    <source>
        <dbReference type="EMBL" id="KAI5652310.1"/>
    </source>
</evidence>
<accession>A0ACB9ZWG0</accession>
<evidence type="ECO:0000313" key="2">
    <source>
        <dbReference type="Proteomes" id="UP001060085"/>
    </source>
</evidence>
<dbReference type="Proteomes" id="UP001060085">
    <property type="component" value="Linkage Group LG07"/>
</dbReference>
<comment type="caution">
    <text evidence="1">The sequence shown here is derived from an EMBL/GenBank/DDBJ whole genome shotgun (WGS) entry which is preliminary data.</text>
</comment>
<sequence length="115" mass="12581">MPLLLLENWKAYDQNLNLADQHAKNLGQAAAKHPQATSFSIFCCKMLFFVLYGGKSTKDKTPSSESGLQTPKAILCTKSGRLLEGIRTSPVICSSVTALQKSALEKCKLRIPQIV</sequence>
<reference evidence="2" key="1">
    <citation type="journal article" date="2023" name="Nat. Plants">
        <title>Single-cell RNA sequencing provides a high-resolution roadmap for understanding the multicellular compartmentation of specialized metabolism.</title>
        <authorList>
            <person name="Sun S."/>
            <person name="Shen X."/>
            <person name="Li Y."/>
            <person name="Li Y."/>
            <person name="Wang S."/>
            <person name="Li R."/>
            <person name="Zhang H."/>
            <person name="Shen G."/>
            <person name="Guo B."/>
            <person name="Wei J."/>
            <person name="Xu J."/>
            <person name="St-Pierre B."/>
            <person name="Chen S."/>
            <person name="Sun C."/>
        </authorList>
    </citation>
    <scope>NUCLEOTIDE SEQUENCE [LARGE SCALE GENOMIC DNA]</scope>
</reference>
<proteinExistence type="predicted"/>
<organism evidence="1 2">
    <name type="scientific">Catharanthus roseus</name>
    <name type="common">Madagascar periwinkle</name>
    <name type="synonym">Vinca rosea</name>
    <dbReference type="NCBI Taxonomy" id="4058"/>
    <lineage>
        <taxon>Eukaryota</taxon>
        <taxon>Viridiplantae</taxon>
        <taxon>Streptophyta</taxon>
        <taxon>Embryophyta</taxon>
        <taxon>Tracheophyta</taxon>
        <taxon>Spermatophyta</taxon>
        <taxon>Magnoliopsida</taxon>
        <taxon>eudicotyledons</taxon>
        <taxon>Gunneridae</taxon>
        <taxon>Pentapetalae</taxon>
        <taxon>asterids</taxon>
        <taxon>lamiids</taxon>
        <taxon>Gentianales</taxon>
        <taxon>Apocynaceae</taxon>
        <taxon>Rauvolfioideae</taxon>
        <taxon>Vinceae</taxon>
        <taxon>Catharanthinae</taxon>
        <taxon>Catharanthus</taxon>
    </lineage>
</organism>
<name>A0ACB9ZWG0_CATRO</name>
<keyword evidence="2" id="KW-1185">Reference proteome</keyword>
<protein>
    <submittedName>
        <fullName evidence="1">Uncharacterized protein</fullName>
    </submittedName>
</protein>
<dbReference type="EMBL" id="CM044707">
    <property type="protein sequence ID" value="KAI5652310.1"/>
    <property type="molecule type" value="Genomic_DNA"/>
</dbReference>